<protein>
    <submittedName>
        <fullName evidence="1">Uncharacterized protein</fullName>
    </submittedName>
</protein>
<accession>A0AAD5KS37</accession>
<evidence type="ECO:0000313" key="1">
    <source>
        <dbReference type="EMBL" id="KAI9559311.1"/>
    </source>
</evidence>
<sequence>MPVKISAIKPLPGKKKDFPNVRSRVNSFRVARPSATNEIVSPSVTSSTTVVGNTAFRSRIPVRRATALVSQAILPLAHHLAQRHSKIPVRLNHLGDAAHSHLVPDERIDLASADDELQVVLMLDPEEEDDLWKFQIMEQSILAGLTDLPALVLDPIEEAALRAFELLENTIVQEELEQRSPTAPMITSLRFNIRQRFTPELDTIPEVDEDRRRKIQRNKALLARRTKKRKALNEAKKALQEV</sequence>
<dbReference type="EMBL" id="WJBH02000005">
    <property type="protein sequence ID" value="KAI9559311.1"/>
    <property type="molecule type" value="Genomic_DNA"/>
</dbReference>
<dbReference type="AlphaFoldDB" id="A0AAD5KS37"/>
<gene>
    <name evidence="1" type="ORF">GHT06_016100</name>
</gene>
<reference evidence="1 2" key="1">
    <citation type="submission" date="2022-05" db="EMBL/GenBank/DDBJ databases">
        <title>A multi-omics perspective on studying reproductive biology in Daphnia sinensis.</title>
        <authorList>
            <person name="Jia J."/>
        </authorList>
    </citation>
    <scope>NUCLEOTIDE SEQUENCE [LARGE SCALE GENOMIC DNA]</scope>
    <source>
        <strain evidence="1 2">WSL</strain>
    </source>
</reference>
<proteinExistence type="predicted"/>
<dbReference type="Proteomes" id="UP000820818">
    <property type="component" value="Linkage Group LG5"/>
</dbReference>
<name>A0AAD5KS37_9CRUS</name>
<organism evidence="1 2">
    <name type="scientific">Daphnia sinensis</name>
    <dbReference type="NCBI Taxonomy" id="1820382"/>
    <lineage>
        <taxon>Eukaryota</taxon>
        <taxon>Metazoa</taxon>
        <taxon>Ecdysozoa</taxon>
        <taxon>Arthropoda</taxon>
        <taxon>Crustacea</taxon>
        <taxon>Branchiopoda</taxon>
        <taxon>Diplostraca</taxon>
        <taxon>Cladocera</taxon>
        <taxon>Anomopoda</taxon>
        <taxon>Daphniidae</taxon>
        <taxon>Daphnia</taxon>
        <taxon>Daphnia similis group</taxon>
    </lineage>
</organism>
<evidence type="ECO:0000313" key="2">
    <source>
        <dbReference type="Proteomes" id="UP000820818"/>
    </source>
</evidence>
<comment type="caution">
    <text evidence="1">The sequence shown here is derived from an EMBL/GenBank/DDBJ whole genome shotgun (WGS) entry which is preliminary data.</text>
</comment>
<keyword evidence="2" id="KW-1185">Reference proteome</keyword>